<reference evidence="1 2" key="1">
    <citation type="submission" date="2021-03" db="EMBL/GenBank/DDBJ databases">
        <title>Fibrella sp. HMF5036 genome sequencing and assembly.</title>
        <authorList>
            <person name="Kang H."/>
            <person name="Kim H."/>
            <person name="Bae S."/>
            <person name="Joh K."/>
        </authorList>
    </citation>
    <scope>NUCLEOTIDE SEQUENCE [LARGE SCALE GENOMIC DNA]</scope>
    <source>
        <strain evidence="1 2">HMF5036</strain>
    </source>
</reference>
<dbReference type="AlphaFoldDB" id="A0A939JUG0"/>
<keyword evidence="2" id="KW-1185">Reference proteome</keyword>
<evidence type="ECO:0000313" key="1">
    <source>
        <dbReference type="EMBL" id="MBO0929737.1"/>
    </source>
</evidence>
<comment type="caution">
    <text evidence="1">The sequence shown here is derived from an EMBL/GenBank/DDBJ whole genome shotgun (WGS) entry which is preliminary data.</text>
</comment>
<dbReference type="Proteomes" id="UP000664795">
    <property type="component" value="Unassembled WGS sequence"/>
</dbReference>
<proteinExistence type="predicted"/>
<dbReference type="Gene3D" id="3.40.50.200">
    <property type="entry name" value="Peptidase S8/S53 domain"/>
    <property type="match status" value="1"/>
</dbReference>
<evidence type="ECO:0000313" key="2">
    <source>
        <dbReference type="Proteomes" id="UP000664795"/>
    </source>
</evidence>
<dbReference type="GO" id="GO:0004252">
    <property type="term" value="F:serine-type endopeptidase activity"/>
    <property type="evidence" value="ECO:0007669"/>
    <property type="project" value="InterPro"/>
</dbReference>
<gene>
    <name evidence="1" type="ORF">J2I48_01975</name>
</gene>
<name>A0A939JUG0_9BACT</name>
<dbReference type="SUPFAM" id="SSF52743">
    <property type="entry name" value="Subtilisin-like"/>
    <property type="match status" value="1"/>
</dbReference>
<accession>A0A939JUG0</accession>
<dbReference type="InterPro" id="IPR036852">
    <property type="entry name" value="Peptidase_S8/S53_dom_sf"/>
</dbReference>
<organism evidence="1 2">
    <name type="scientific">Fibrella aquatilis</name>
    <dbReference type="NCBI Taxonomy" id="2817059"/>
    <lineage>
        <taxon>Bacteria</taxon>
        <taxon>Pseudomonadati</taxon>
        <taxon>Bacteroidota</taxon>
        <taxon>Cytophagia</taxon>
        <taxon>Cytophagales</taxon>
        <taxon>Spirosomataceae</taxon>
        <taxon>Fibrella</taxon>
    </lineage>
</organism>
<sequence length="516" mass="54624">MPATQINQSDLVFLNDLQQVRTLLQQGAIRADTTLQTMLPAPAAPPVAAPTGFGLNSLLWIFTDRAPELLTMTGDRSVFLSLFIFVGTGMTSVTTPGGVHPTVRLKIGKSGSGNRESFIDIPEVLEQTDWSLRLVTLDIVDKLIRVELSQLVAPNRLAELRSLREVIQLRHVFLPNGLSARRLTAIGSSRVEVPAARFFTPANAPSPVVLPIATPFTAATLASQPTLVHISKPDNQSLTQLATAVLPPPVNDTKTKPIFDFLSNLPANHIDDHGKKSMDVVQSVVPGATLRYVSSFYPFLTPVAKLTSGTFRFGMAFGSPVITALRSGDIIFISQSVDFMVSGTSRKLPVLFDLAVHSVATWLEKRGVLVLFSAGGGSAGEATDLTSGLVGQFLPADVPLPGLLIGGVTLAASGATFSSNFGAVVSCYAPPVAVPSDATSPQLDGSSGATAYVAGLMLAAQRRAKSRLKPLLTPPQLKKCLMESTTALTSSGQAVRQAPTLANFLLRVDQLLTTGL</sequence>
<dbReference type="CDD" id="cd00306">
    <property type="entry name" value="Peptidases_S8_S53"/>
    <property type="match status" value="1"/>
</dbReference>
<dbReference type="EMBL" id="JAFMYU010000001">
    <property type="protein sequence ID" value="MBO0929737.1"/>
    <property type="molecule type" value="Genomic_DNA"/>
</dbReference>
<protein>
    <submittedName>
        <fullName evidence="1">S8/S53 family peptidase</fullName>
    </submittedName>
</protein>
<dbReference type="GO" id="GO:0006508">
    <property type="term" value="P:proteolysis"/>
    <property type="evidence" value="ECO:0007669"/>
    <property type="project" value="InterPro"/>
</dbReference>
<dbReference type="RefSeq" id="WP_207333688.1">
    <property type="nucleotide sequence ID" value="NZ_JAFMYU010000001.1"/>
</dbReference>